<dbReference type="Gene3D" id="3.40.50.720">
    <property type="entry name" value="NAD(P)-binding Rossmann-like Domain"/>
    <property type="match status" value="1"/>
</dbReference>
<dbReference type="GO" id="GO:0016491">
    <property type="term" value="F:oxidoreductase activity"/>
    <property type="evidence" value="ECO:0007669"/>
    <property type="project" value="UniProtKB-KW"/>
</dbReference>
<keyword evidence="1" id="KW-0560">Oxidoreductase</keyword>
<evidence type="ECO:0000259" key="2">
    <source>
        <dbReference type="Pfam" id="PF01408"/>
    </source>
</evidence>
<dbReference type="InterPro" id="IPR000683">
    <property type="entry name" value="Gfo/Idh/MocA-like_OxRdtase_N"/>
</dbReference>
<dbReference type="RefSeq" id="WP_010034810.1">
    <property type="nucleotide sequence ID" value="NZ_CP025958.1"/>
</dbReference>
<dbReference type="InterPro" id="IPR036291">
    <property type="entry name" value="NAD(P)-bd_dom_sf"/>
</dbReference>
<keyword evidence="5" id="KW-1185">Reference proteome</keyword>
<dbReference type="Proteomes" id="UP000245802">
    <property type="component" value="Chromosome"/>
</dbReference>
<dbReference type="Pfam" id="PF01408">
    <property type="entry name" value="GFO_IDH_MocA"/>
    <property type="match status" value="1"/>
</dbReference>
<dbReference type="AlphaFoldDB" id="A0A2Z3H522"/>
<dbReference type="SUPFAM" id="SSF55347">
    <property type="entry name" value="Glyceraldehyde-3-phosphate dehydrogenase-like, C-terminal domain"/>
    <property type="match status" value="1"/>
</dbReference>
<dbReference type="GO" id="GO:0000166">
    <property type="term" value="F:nucleotide binding"/>
    <property type="evidence" value="ECO:0007669"/>
    <property type="project" value="InterPro"/>
</dbReference>
<dbReference type="InterPro" id="IPR050463">
    <property type="entry name" value="Gfo/Idh/MocA_oxidrdct_glycsds"/>
</dbReference>
<accession>A0A2Z3H522</accession>
<evidence type="ECO:0000259" key="3">
    <source>
        <dbReference type="Pfam" id="PF22725"/>
    </source>
</evidence>
<dbReference type="Gene3D" id="3.30.360.10">
    <property type="entry name" value="Dihydrodipicolinate Reductase, domain 2"/>
    <property type="match status" value="1"/>
</dbReference>
<evidence type="ECO:0000256" key="1">
    <source>
        <dbReference type="ARBA" id="ARBA00023002"/>
    </source>
</evidence>
<feature type="domain" description="Gfo/Idh/MocA-like oxidoreductase N-terminal" evidence="2">
    <location>
        <begin position="2"/>
        <end position="134"/>
    </location>
</feature>
<dbReference type="PANTHER" id="PTHR43818">
    <property type="entry name" value="BCDNA.GH03377"/>
    <property type="match status" value="1"/>
</dbReference>
<dbReference type="Pfam" id="PF22725">
    <property type="entry name" value="GFO_IDH_MocA_C3"/>
    <property type="match status" value="1"/>
</dbReference>
<dbReference type="InterPro" id="IPR055170">
    <property type="entry name" value="GFO_IDH_MocA-like_dom"/>
</dbReference>
<sequence length="341" mass="35442">MVRIGIVGIGFMGRIHFLASQRLTGAKVTAICSRDAAKRAGDWHNTRGNFGPEPGQVDLTGVKAYAEVSELLADPEIDLIDICTVTDQHTPLALAALKAGKHVLVEKAIALSPEDADAMVAAAKSAGKLLMVAHVLPFFPEFKYAADVIANGKYGKVVAAHFKRVIAKPDWSSDIGDAAKTGGPAVDLHIHDTHFIGLVCGVPKHVFSAGTVESGAVSYLTTSYLYGPGGPAVTCSSGAVSMPGRPFVHGYEIYLEKATLLFDSGGVPLTLLTADGKSEHPALPGGGDALSAFTDELQTAVGGVASGREPALLSGQLARDALVLCHREIESVKTGKPVAIS</sequence>
<dbReference type="EMBL" id="CP025958">
    <property type="protein sequence ID" value="AWM36704.1"/>
    <property type="molecule type" value="Genomic_DNA"/>
</dbReference>
<dbReference type="OrthoDB" id="9783105at2"/>
<dbReference type="PANTHER" id="PTHR43818:SF11">
    <property type="entry name" value="BCDNA.GH03377"/>
    <property type="match status" value="1"/>
</dbReference>
<gene>
    <name evidence="4" type="ORF">C1280_06500</name>
</gene>
<protein>
    <submittedName>
        <fullName evidence="4">Oxidoreductase</fullName>
    </submittedName>
</protein>
<proteinExistence type="predicted"/>
<name>A0A2Z3H522_9BACT</name>
<feature type="domain" description="GFO/IDH/MocA-like oxidoreductase" evidence="3">
    <location>
        <begin position="142"/>
        <end position="260"/>
    </location>
</feature>
<dbReference type="SUPFAM" id="SSF51735">
    <property type="entry name" value="NAD(P)-binding Rossmann-fold domains"/>
    <property type="match status" value="1"/>
</dbReference>
<evidence type="ECO:0000313" key="4">
    <source>
        <dbReference type="EMBL" id="AWM36704.1"/>
    </source>
</evidence>
<evidence type="ECO:0000313" key="5">
    <source>
        <dbReference type="Proteomes" id="UP000245802"/>
    </source>
</evidence>
<reference evidence="4 5" key="1">
    <citation type="submission" date="2018-01" db="EMBL/GenBank/DDBJ databases">
        <title>G. obscuriglobus.</title>
        <authorList>
            <person name="Franke J."/>
            <person name="Blomberg W."/>
            <person name="Selmecki A."/>
        </authorList>
    </citation>
    <scope>NUCLEOTIDE SEQUENCE [LARGE SCALE GENOMIC DNA]</scope>
    <source>
        <strain evidence="4 5">DSM 5831</strain>
    </source>
</reference>
<dbReference type="KEGG" id="gog:C1280_06500"/>
<organism evidence="4 5">
    <name type="scientific">Gemmata obscuriglobus</name>
    <dbReference type="NCBI Taxonomy" id="114"/>
    <lineage>
        <taxon>Bacteria</taxon>
        <taxon>Pseudomonadati</taxon>
        <taxon>Planctomycetota</taxon>
        <taxon>Planctomycetia</taxon>
        <taxon>Gemmatales</taxon>
        <taxon>Gemmataceae</taxon>
        <taxon>Gemmata</taxon>
    </lineage>
</organism>